<dbReference type="Proteomes" id="UP000024635">
    <property type="component" value="Unassembled WGS sequence"/>
</dbReference>
<gene>
    <name evidence="1" type="primary">Acey_s0024.g911</name>
    <name evidence="1" type="ORF">Y032_0024g911</name>
</gene>
<name>A0A016UX21_9BILA</name>
<keyword evidence="2" id="KW-1185">Reference proteome</keyword>
<comment type="caution">
    <text evidence="1">The sequence shown here is derived from an EMBL/GenBank/DDBJ whole genome shotgun (WGS) entry which is preliminary data.</text>
</comment>
<sequence length="74" mass="9107">MRIANYFEHYMRLTFTDYISLCGRGLRSGKDFAAVCRNALWERNVTEVWTEFYTIKKLKRKRKGRRERRNLRQT</sequence>
<organism evidence="1 2">
    <name type="scientific">Ancylostoma ceylanicum</name>
    <dbReference type="NCBI Taxonomy" id="53326"/>
    <lineage>
        <taxon>Eukaryota</taxon>
        <taxon>Metazoa</taxon>
        <taxon>Ecdysozoa</taxon>
        <taxon>Nematoda</taxon>
        <taxon>Chromadorea</taxon>
        <taxon>Rhabditida</taxon>
        <taxon>Rhabditina</taxon>
        <taxon>Rhabditomorpha</taxon>
        <taxon>Strongyloidea</taxon>
        <taxon>Ancylostomatidae</taxon>
        <taxon>Ancylostomatinae</taxon>
        <taxon>Ancylostoma</taxon>
    </lineage>
</organism>
<accession>A0A016UX21</accession>
<evidence type="ECO:0000313" key="2">
    <source>
        <dbReference type="Proteomes" id="UP000024635"/>
    </source>
</evidence>
<evidence type="ECO:0000313" key="1">
    <source>
        <dbReference type="EMBL" id="EYC19521.1"/>
    </source>
</evidence>
<dbReference type="EMBL" id="JARK01001360">
    <property type="protein sequence ID" value="EYC19521.1"/>
    <property type="molecule type" value="Genomic_DNA"/>
</dbReference>
<dbReference type="AlphaFoldDB" id="A0A016UX21"/>
<reference evidence="2" key="1">
    <citation type="journal article" date="2015" name="Nat. Genet.">
        <title>The genome and transcriptome of the zoonotic hookworm Ancylostoma ceylanicum identify infection-specific gene families.</title>
        <authorList>
            <person name="Schwarz E.M."/>
            <person name="Hu Y."/>
            <person name="Antoshechkin I."/>
            <person name="Miller M.M."/>
            <person name="Sternberg P.W."/>
            <person name="Aroian R.V."/>
        </authorList>
    </citation>
    <scope>NUCLEOTIDE SEQUENCE</scope>
    <source>
        <strain evidence="2">HY135</strain>
    </source>
</reference>
<proteinExistence type="predicted"/>
<protein>
    <submittedName>
        <fullName evidence="1">Uncharacterized protein</fullName>
    </submittedName>
</protein>